<evidence type="ECO:0000313" key="7">
    <source>
        <dbReference type="EMBL" id="JAC82458.1"/>
    </source>
</evidence>
<proteinExistence type="predicted"/>
<reference evidence="7" key="1">
    <citation type="submission" date="2014-05" db="EMBL/GenBank/DDBJ databases">
        <title>The transcriptome of the halophilic microalga Tetraselmis sp. GSL018 isolated from the Great Salt Lake, Utah.</title>
        <authorList>
            <person name="Jinkerson R.E."/>
            <person name="D'Adamo S."/>
            <person name="Posewitz M.C."/>
        </authorList>
    </citation>
    <scope>NUCLEOTIDE SEQUENCE</scope>
    <source>
        <strain evidence="7">GSL018</strain>
    </source>
</reference>
<dbReference type="PROSITE" id="PS51207">
    <property type="entry name" value="PXA"/>
    <property type="match status" value="1"/>
</dbReference>
<dbReference type="SMART" id="SM00312">
    <property type="entry name" value="PX"/>
    <property type="match status" value="1"/>
</dbReference>
<evidence type="ECO:0000256" key="3">
    <source>
        <dbReference type="SAM" id="MobiDB-lite"/>
    </source>
</evidence>
<feature type="region of interest" description="Disordered" evidence="3">
    <location>
        <begin position="360"/>
        <end position="490"/>
    </location>
</feature>
<feature type="compositionally biased region" description="Low complexity" evidence="3">
    <location>
        <begin position="443"/>
        <end position="455"/>
    </location>
</feature>
<dbReference type="InterPro" id="IPR051837">
    <property type="entry name" value="SortingNexin/PXDomain-PKLike"/>
</dbReference>
<feature type="transmembrane region" description="Helical" evidence="4">
    <location>
        <begin position="38"/>
        <end position="56"/>
    </location>
</feature>
<name>A0A061SDT2_9CHLO</name>
<dbReference type="GO" id="GO:0035091">
    <property type="term" value="F:phosphatidylinositol binding"/>
    <property type="evidence" value="ECO:0007669"/>
    <property type="project" value="InterPro"/>
</dbReference>
<dbReference type="Pfam" id="PF08628">
    <property type="entry name" value="Nexin_C"/>
    <property type="match status" value="1"/>
</dbReference>
<keyword evidence="4" id="KW-0812">Transmembrane</keyword>
<comment type="subcellular location">
    <subcellularLocation>
        <location evidence="1">Cytoplasm</location>
    </subcellularLocation>
</comment>
<dbReference type="InterPro" id="IPR013937">
    <property type="entry name" value="Sorting_nexin_C"/>
</dbReference>
<dbReference type="PROSITE" id="PS50195">
    <property type="entry name" value="PX"/>
    <property type="match status" value="1"/>
</dbReference>
<accession>A0A061SDT2</accession>
<evidence type="ECO:0000259" key="5">
    <source>
        <dbReference type="PROSITE" id="PS50195"/>
    </source>
</evidence>
<evidence type="ECO:0000256" key="4">
    <source>
        <dbReference type="SAM" id="Phobius"/>
    </source>
</evidence>
<dbReference type="PANTHER" id="PTHR22999:SF23">
    <property type="entry name" value="SORTING NEXIN-16"/>
    <property type="match status" value="1"/>
</dbReference>
<evidence type="ECO:0000256" key="2">
    <source>
        <dbReference type="ARBA" id="ARBA00022490"/>
    </source>
</evidence>
<dbReference type="SUPFAM" id="SSF64268">
    <property type="entry name" value="PX domain"/>
    <property type="match status" value="1"/>
</dbReference>
<feature type="compositionally biased region" description="Low complexity" evidence="3">
    <location>
        <begin position="793"/>
        <end position="806"/>
    </location>
</feature>
<keyword evidence="4" id="KW-1133">Transmembrane helix</keyword>
<dbReference type="Gene3D" id="3.30.1520.10">
    <property type="entry name" value="Phox-like domain"/>
    <property type="match status" value="1"/>
</dbReference>
<feature type="region of interest" description="Disordered" evidence="3">
    <location>
        <begin position="1"/>
        <end position="24"/>
    </location>
</feature>
<dbReference type="InterPro" id="IPR003114">
    <property type="entry name" value="Phox_assoc"/>
</dbReference>
<evidence type="ECO:0000259" key="6">
    <source>
        <dbReference type="PROSITE" id="PS51207"/>
    </source>
</evidence>
<organism evidence="7">
    <name type="scientific">Tetraselmis sp. GSL018</name>
    <dbReference type="NCBI Taxonomy" id="582737"/>
    <lineage>
        <taxon>Eukaryota</taxon>
        <taxon>Viridiplantae</taxon>
        <taxon>Chlorophyta</taxon>
        <taxon>core chlorophytes</taxon>
        <taxon>Chlorodendrophyceae</taxon>
        <taxon>Chlorodendrales</taxon>
        <taxon>Chlorodendraceae</taxon>
        <taxon>Tetraselmis</taxon>
    </lineage>
</organism>
<feature type="compositionally biased region" description="Basic residues" evidence="3">
    <location>
        <begin position="627"/>
        <end position="640"/>
    </location>
</feature>
<dbReference type="Pfam" id="PF00787">
    <property type="entry name" value="PX"/>
    <property type="match status" value="1"/>
</dbReference>
<dbReference type="AlphaFoldDB" id="A0A061SDT2"/>
<keyword evidence="2" id="KW-0963">Cytoplasm</keyword>
<sequence>MSAIQRHTVSPRAGPTATEPEPSTVISAQPQQVIFEGILIQCGKILFVTSLIAWLLSKTSSSMLFNLPVAALLVLGLHWVSSCLDVRVRTEPDIRRQRRKYPPKEKRKPAKRKPDERWRQFVAAPVVESAWEKLSSNIMQEFVYDAFWAKMTPDREFPAEVRRLCNGLFGSLAVRARKVDTRALLLRDMTDLFIETLELYRDTRDSVGAEELEKMTPLARDRALRLEMRAEGNLHPALYSNESHYEVLKQLADGVLALMLDVRDYDRPILRSATREILLSAILKPCIQFLMPVFFNRLAVQYLEGDFPEPDPEAEVERLEGEQALEQRAAATAQAEAGESRMPAAYKHKHLRNSASIEAVNQGRAGPAPTPGGSALDRGHDSPSPARGPLGGNPSRPAAGKPEPLPPGPARAGSGSAGREEIRRQGGAGDASQEAMAPDGPRSEGAPSPGPSSESARTKPGRADASERAGNSSRGQKRMGRRNLEREATGFQGRPFTNVVAAELNNERRSREYVVFNIRVNDDAREWTVLRRFRNFEQLHRRLRGVHGFAGSLPPKRYFFHSNSWAFVEERREQLDLYLKCITSDPEFCRCDEVFDFLNPWSSAYALDNDASLLHVVSSNLDHARHNVKSRVKGARRRPRANAGPAAYGELIDEGQLTGSSSRARSEAAHAIPHAASEASMASMRETAASSPTGSSARALGTSLHGGPPSEQSYGQPERAARRSSSGSHAPHLLRSTSDGELIKEGNGGSAPSEHSPQGADDPGGAASGVETTGPVDEHSEEEDWEDGREHSGGSSSVPAAAAPRALDSSFEDESIGISRPLYYLADAVFELQTHGFIWRQVTVVVKQMLSLVAGGTVDLFIAQRLHDVSSSHTIARLLLRLRNILWPGGVWFATARARVLAEQGKPPPPSVVPPGGFSRDDWFKLEMETALEDAEMANRLKDILLNRAKPSLVRIVGRTRYFNAVNDIYNILQSPTYMMQLAHGILEIIFIHLMPELKPLLDDIRSPPASRHF</sequence>
<dbReference type="InterPro" id="IPR001683">
    <property type="entry name" value="PX_dom"/>
</dbReference>
<dbReference type="EMBL" id="GBEZ01002614">
    <property type="protein sequence ID" value="JAC82458.1"/>
    <property type="molecule type" value="Transcribed_RNA"/>
</dbReference>
<dbReference type="SMART" id="SM00313">
    <property type="entry name" value="PXA"/>
    <property type="match status" value="1"/>
</dbReference>
<feature type="compositionally biased region" description="Low complexity" evidence="3">
    <location>
        <begin position="669"/>
        <end position="691"/>
    </location>
</feature>
<keyword evidence="4" id="KW-0472">Membrane</keyword>
<protein>
    <submittedName>
        <fullName evidence="7">Sorting nexin-13</fullName>
    </submittedName>
</protein>
<feature type="domain" description="PXA" evidence="6">
    <location>
        <begin position="124"/>
        <end position="307"/>
    </location>
</feature>
<dbReference type="Pfam" id="PF02194">
    <property type="entry name" value="PXA"/>
    <property type="match status" value="1"/>
</dbReference>
<evidence type="ECO:0000256" key="1">
    <source>
        <dbReference type="ARBA" id="ARBA00004496"/>
    </source>
</evidence>
<dbReference type="PANTHER" id="PTHR22999">
    <property type="entry name" value="PX SERINE/THREONINE KINASE PXK"/>
    <property type="match status" value="1"/>
</dbReference>
<feature type="region of interest" description="Disordered" evidence="3">
    <location>
        <begin position="627"/>
        <end position="806"/>
    </location>
</feature>
<feature type="domain" description="PX" evidence="5">
    <location>
        <begin position="494"/>
        <end position="605"/>
    </location>
</feature>
<dbReference type="InterPro" id="IPR036871">
    <property type="entry name" value="PX_dom_sf"/>
</dbReference>
<dbReference type="GO" id="GO:0005768">
    <property type="term" value="C:endosome"/>
    <property type="evidence" value="ECO:0007669"/>
    <property type="project" value="UniProtKB-ARBA"/>
</dbReference>
<gene>
    <name evidence="7" type="primary">SNX13</name>
    <name evidence="7" type="ORF">TSPGSL018_5685</name>
</gene>